<name>A0ABY1PU21_9BACT</name>
<dbReference type="EMBL" id="FXUG01000002">
    <property type="protein sequence ID" value="SMP47989.1"/>
    <property type="molecule type" value="Genomic_DNA"/>
</dbReference>
<evidence type="ECO:0000313" key="3">
    <source>
        <dbReference type="Proteomes" id="UP001158067"/>
    </source>
</evidence>
<keyword evidence="1" id="KW-0472">Membrane</keyword>
<proteinExistence type="predicted"/>
<keyword evidence="1" id="KW-0812">Transmembrane</keyword>
<dbReference type="Proteomes" id="UP001158067">
    <property type="component" value="Unassembled WGS sequence"/>
</dbReference>
<accession>A0ABY1PU21</accession>
<keyword evidence="1" id="KW-1133">Transmembrane helix</keyword>
<reference evidence="2 3" key="1">
    <citation type="submission" date="2017-05" db="EMBL/GenBank/DDBJ databases">
        <authorList>
            <person name="Varghese N."/>
            <person name="Submissions S."/>
        </authorList>
    </citation>
    <scope>NUCLEOTIDE SEQUENCE [LARGE SCALE GENOMIC DNA]</scope>
    <source>
        <strain evidence="2 3">DSM 25457</strain>
    </source>
</reference>
<dbReference type="RefSeq" id="WP_283431685.1">
    <property type="nucleotide sequence ID" value="NZ_FXUG01000002.1"/>
</dbReference>
<protein>
    <recommendedName>
        <fullName evidence="4">DUF1499 domain-containing protein</fullName>
    </recommendedName>
</protein>
<organism evidence="2 3">
    <name type="scientific">Neorhodopirellula lusitana</name>
    <dbReference type="NCBI Taxonomy" id="445327"/>
    <lineage>
        <taxon>Bacteria</taxon>
        <taxon>Pseudomonadati</taxon>
        <taxon>Planctomycetota</taxon>
        <taxon>Planctomycetia</taxon>
        <taxon>Pirellulales</taxon>
        <taxon>Pirellulaceae</taxon>
        <taxon>Neorhodopirellula</taxon>
    </lineage>
</organism>
<feature type="transmembrane region" description="Helical" evidence="1">
    <location>
        <begin position="55"/>
        <end position="74"/>
    </location>
</feature>
<dbReference type="InterPro" id="IPR010865">
    <property type="entry name" value="DUF1499"/>
</dbReference>
<keyword evidence="3" id="KW-1185">Reference proteome</keyword>
<feature type="transmembrane region" description="Helical" evidence="1">
    <location>
        <begin position="27"/>
        <end position="48"/>
    </location>
</feature>
<gene>
    <name evidence="2" type="ORF">SAMN06265222_102372</name>
</gene>
<sequence>MQFLALVPYLLILAGSGLSYIGMLPAMFGWSVSALGVLSGLGMAAIIIFAGSTDLWWAAGFAVLPSVVAIPMVINDLRYPRINDVATNVDTPPEFVTAFRAAPNRGRDMSFPVKNGPMIRKAYPNVRPLTLDELPERAFERIATLAKNQPNWVITRCDVDAFTLEGEAATSCFRFIDDFIIQVSNHKGKAQINMRSKSRDGLVDAGENAKRIHTFFIQLSNSDVGAPHDGDRKIR</sequence>
<evidence type="ECO:0008006" key="4">
    <source>
        <dbReference type="Google" id="ProtNLM"/>
    </source>
</evidence>
<evidence type="ECO:0000313" key="2">
    <source>
        <dbReference type="EMBL" id="SMP47989.1"/>
    </source>
</evidence>
<comment type="caution">
    <text evidence="2">The sequence shown here is derived from an EMBL/GenBank/DDBJ whole genome shotgun (WGS) entry which is preliminary data.</text>
</comment>
<evidence type="ECO:0000256" key="1">
    <source>
        <dbReference type="SAM" id="Phobius"/>
    </source>
</evidence>
<dbReference type="Pfam" id="PF07386">
    <property type="entry name" value="DUF1499"/>
    <property type="match status" value="1"/>
</dbReference>